<name>A0A0N0BCV4_9HYME</name>
<organism evidence="1 2">
    <name type="scientific">Melipona quadrifasciata</name>
    <dbReference type="NCBI Taxonomy" id="166423"/>
    <lineage>
        <taxon>Eukaryota</taxon>
        <taxon>Metazoa</taxon>
        <taxon>Ecdysozoa</taxon>
        <taxon>Arthropoda</taxon>
        <taxon>Hexapoda</taxon>
        <taxon>Insecta</taxon>
        <taxon>Pterygota</taxon>
        <taxon>Neoptera</taxon>
        <taxon>Endopterygota</taxon>
        <taxon>Hymenoptera</taxon>
        <taxon>Apocrita</taxon>
        <taxon>Aculeata</taxon>
        <taxon>Apoidea</taxon>
        <taxon>Anthophila</taxon>
        <taxon>Apidae</taxon>
        <taxon>Melipona</taxon>
    </lineage>
</organism>
<reference evidence="1 2" key="1">
    <citation type="submission" date="2015-07" db="EMBL/GenBank/DDBJ databases">
        <title>The genome of Melipona quadrifasciata.</title>
        <authorList>
            <person name="Pan H."/>
            <person name="Kapheim K."/>
        </authorList>
    </citation>
    <scope>NUCLEOTIDE SEQUENCE [LARGE SCALE GENOMIC DNA]</scope>
    <source>
        <strain evidence="1">0111107301</strain>
        <tissue evidence="1">Whole body</tissue>
    </source>
</reference>
<gene>
    <name evidence="1" type="ORF">WN51_06599</name>
</gene>
<protein>
    <submittedName>
        <fullName evidence="1">Uncharacterized protein</fullName>
    </submittedName>
</protein>
<dbReference type="Proteomes" id="UP000053105">
    <property type="component" value="Unassembled WGS sequence"/>
</dbReference>
<accession>A0A0N0BCV4</accession>
<evidence type="ECO:0000313" key="2">
    <source>
        <dbReference type="Proteomes" id="UP000053105"/>
    </source>
</evidence>
<keyword evidence="2" id="KW-1185">Reference proteome</keyword>
<sequence>MDKEGRKQTDIEVQCSERLRAKRDGVNQALSFTQTPDNYYEATELRRKNQWRRTMQEELENIRRCNAWEVVPRKEETKTVKTKGVYTVKQDRENREPKYKLQSETWVTKNHMHL</sequence>
<evidence type="ECO:0000313" key="1">
    <source>
        <dbReference type="EMBL" id="KOX69512.1"/>
    </source>
</evidence>
<dbReference type="AlphaFoldDB" id="A0A0N0BCV4"/>
<proteinExistence type="predicted"/>
<dbReference type="EMBL" id="KQ435888">
    <property type="protein sequence ID" value="KOX69512.1"/>
    <property type="molecule type" value="Genomic_DNA"/>
</dbReference>